<evidence type="ECO:0000313" key="2">
    <source>
        <dbReference type="Proteomes" id="UP001055072"/>
    </source>
</evidence>
<sequence>MLASRGRAIFKLTPCYSRYVHQSRDPIPDKRWPGWAVVVGIEVHAQIKSREKLFSDTWTSTLSQEPNTRVSAYDAAFPGTLPRLNPKCVELGVRTALALGAKVQHRSAFDRKHYFYPDLPSGYQITQHYAPFATNGTLRLPKSAVEVRITQIQLEQDTGKSTSEAHGSTTYIDLNRAGTGLMEIVSEPDMRSPEEAAEYVRALQSVLRSVGSSDGNMEQGSLRCDVNVSVHKLDKPGEFGTRCEIKNLNTIKGMTVAITSEVLRQIQVLENGNKVAQETRGFDEDRAETYTLRSKEDAPDYRYMPDPNLPPLLLKEDYVSNIRSHMPDLPGPIQARLLNMGLTQRDTEVLMAIDSGREVGYDGALGQGAVAYFDTVAQGRDPKVVVNWITHELLGQLSHRQETFTQNPMTAAQMGDLVDLVQSKRITGTSGKLILRHILEHKTTTMPSQLAQELLLLAAQNDDSLKQWCNEAIEALPSEAQKVREGNERTLNRILGHVMKISRGRANPESAKTMLLSILK</sequence>
<protein>
    <submittedName>
        <fullName evidence="1">Glutamyl-tRNA-Gln amidotransferase B subunit</fullName>
    </submittedName>
</protein>
<keyword evidence="2" id="KW-1185">Reference proteome</keyword>
<reference evidence="1" key="1">
    <citation type="journal article" date="2021" name="Environ. Microbiol.">
        <title>Gene family expansions and transcriptome signatures uncover fungal adaptations to wood decay.</title>
        <authorList>
            <person name="Hage H."/>
            <person name="Miyauchi S."/>
            <person name="Viragh M."/>
            <person name="Drula E."/>
            <person name="Min B."/>
            <person name="Chaduli D."/>
            <person name="Navarro D."/>
            <person name="Favel A."/>
            <person name="Norest M."/>
            <person name="Lesage-Meessen L."/>
            <person name="Balint B."/>
            <person name="Merenyi Z."/>
            <person name="de Eugenio L."/>
            <person name="Morin E."/>
            <person name="Martinez A.T."/>
            <person name="Baldrian P."/>
            <person name="Stursova M."/>
            <person name="Martinez M.J."/>
            <person name="Novotny C."/>
            <person name="Magnuson J.K."/>
            <person name="Spatafora J.W."/>
            <person name="Maurice S."/>
            <person name="Pangilinan J."/>
            <person name="Andreopoulos W."/>
            <person name="LaButti K."/>
            <person name="Hundley H."/>
            <person name="Na H."/>
            <person name="Kuo A."/>
            <person name="Barry K."/>
            <person name="Lipzen A."/>
            <person name="Henrissat B."/>
            <person name="Riley R."/>
            <person name="Ahrendt S."/>
            <person name="Nagy L.G."/>
            <person name="Grigoriev I.V."/>
            <person name="Martin F."/>
            <person name="Rosso M.N."/>
        </authorList>
    </citation>
    <scope>NUCLEOTIDE SEQUENCE</scope>
    <source>
        <strain evidence="1">CBS 384.51</strain>
    </source>
</reference>
<dbReference type="Proteomes" id="UP001055072">
    <property type="component" value="Unassembled WGS sequence"/>
</dbReference>
<dbReference type="EMBL" id="MU274903">
    <property type="protein sequence ID" value="KAI0092407.1"/>
    <property type="molecule type" value="Genomic_DNA"/>
</dbReference>
<name>A0ACB8UDE4_9APHY</name>
<comment type="caution">
    <text evidence="1">The sequence shown here is derived from an EMBL/GenBank/DDBJ whole genome shotgun (WGS) entry which is preliminary data.</text>
</comment>
<organism evidence="1 2">
    <name type="scientific">Irpex rosettiformis</name>
    <dbReference type="NCBI Taxonomy" id="378272"/>
    <lineage>
        <taxon>Eukaryota</taxon>
        <taxon>Fungi</taxon>
        <taxon>Dikarya</taxon>
        <taxon>Basidiomycota</taxon>
        <taxon>Agaricomycotina</taxon>
        <taxon>Agaricomycetes</taxon>
        <taxon>Polyporales</taxon>
        <taxon>Irpicaceae</taxon>
        <taxon>Irpex</taxon>
    </lineage>
</organism>
<gene>
    <name evidence="1" type="ORF">BDY19DRAFT_883656</name>
</gene>
<evidence type="ECO:0000313" key="1">
    <source>
        <dbReference type="EMBL" id="KAI0092407.1"/>
    </source>
</evidence>
<accession>A0ACB8UDE4</accession>
<proteinExistence type="predicted"/>